<name>A0A0B5BDR5_9BACT</name>
<dbReference type="CDD" id="cd03109">
    <property type="entry name" value="DTBS"/>
    <property type="match status" value="1"/>
</dbReference>
<dbReference type="PANTHER" id="PTHR21343">
    <property type="entry name" value="DETHIOBIOTIN SYNTHETASE"/>
    <property type="match status" value="1"/>
</dbReference>
<dbReference type="InterPro" id="IPR028979">
    <property type="entry name" value="Ser_kin/Pase_Hpr-like_N_sf"/>
</dbReference>
<dbReference type="Gene3D" id="3.40.50.300">
    <property type="entry name" value="P-loop containing nucleotide triphosphate hydrolases"/>
    <property type="match status" value="1"/>
</dbReference>
<dbReference type="OrthoDB" id="9773206at2"/>
<dbReference type="SUPFAM" id="SSF52540">
    <property type="entry name" value="P-loop containing nucleoside triphosphate hydrolases"/>
    <property type="match status" value="1"/>
</dbReference>
<comment type="subunit">
    <text evidence="1">Homohexamer.</text>
</comment>
<dbReference type="Proteomes" id="UP000057609">
    <property type="component" value="Chromosome"/>
</dbReference>
<keyword evidence="2" id="KW-0315">Glutamine amidotransferase</keyword>
<dbReference type="HOGENOM" id="CLU_040984_1_0_7"/>
<proteinExistence type="predicted"/>
<dbReference type="PANTHER" id="PTHR21343:SF8">
    <property type="entry name" value="DRTGG DOMAIN-CONTAINING PROTEIN"/>
    <property type="match status" value="1"/>
</dbReference>
<dbReference type="SUPFAM" id="SSF75138">
    <property type="entry name" value="HprK N-terminal domain-like"/>
    <property type="match status" value="1"/>
</dbReference>
<dbReference type="RefSeq" id="WP_039741974.1">
    <property type="nucleotide sequence ID" value="NZ_CP009788.1"/>
</dbReference>
<dbReference type="Pfam" id="PF13500">
    <property type="entry name" value="AAA_26"/>
    <property type="match status" value="1"/>
</dbReference>
<dbReference type="InterPro" id="IPR027417">
    <property type="entry name" value="P-loop_NTPase"/>
</dbReference>
<keyword evidence="4" id="KW-1185">Reference proteome</keyword>
<accession>A0A0B5BDR5</accession>
<evidence type="ECO:0000256" key="2">
    <source>
        <dbReference type="ARBA" id="ARBA00022962"/>
    </source>
</evidence>
<sequence>MAKKVFIGATGQNCGKTTMSVSLMHLARQKYQRVGFIKPIGPKIEIYGSMTVDMDAVLMAKTFGLEEDIALMNPVSLHKNFTRDYLSGKLDCHALKAKMIEAIEVLDKKFDFLIIEGAGHCGVGSVIGLSNACVARTLNAPVIIVADSGIGSTIDAVHLNLALYEKEEADVRMVLVNKLRADKRESIIGFLSKGFPGRKIQVTGGFNYSPILANPTLSHIGKLLNLPVHGDPEGRSRIIHHIHLGAASSQRVVDGLEEASLLVLTSSRDELIVTLSSLYHIPTYREKIVGLVIAGHVPISEISQQILDDSNIPYIRIHETTAKVFTALMEDVAKITAEDQEKINWIKANAENEIDFEAIDALL</sequence>
<gene>
    <name evidence="3" type="ORF">GPICK_07980</name>
</gene>
<dbReference type="KEGG" id="gpi:GPICK_07980"/>
<dbReference type="AlphaFoldDB" id="A0A0B5BDR5"/>
<evidence type="ECO:0000313" key="3">
    <source>
        <dbReference type="EMBL" id="AJE03299.1"/>
    </source>
</evidence>
<dbReference type="STRING" id="345632.GPICK_07980"/>
<dbReference type="Gene3D" id="3.40.1390.20">
    <property type="entry name" value="HprK N-terminal domain-like"/>
    <property type="match status" value="1"/>
</dbReference>
<reference evidence="3 4" key="1">
    <citation type="journal article" date="2015" name="Genome Announc.">
        <title>Complete Genome of Geobacter pickeringii G13T, a Metal-Reducing Isolate from Sedimentary Kaolin Deposits.</title>
        <authorList>
            <person name="Badalamenti J.P."/>
            <person name="Bond D.R."/>
        </authorList>
    </citation>
    <scope>NUCLEOTIDE SEQUENCE [LARGE SCALE GENOMIC DNA]</scope>
    <source>
        <strain evidence="3 4">G13</strain>
    </source>
</reference>
<organism evidence="3 4">
    <name type="scientific">Geobacter pickeringii</name>
    <dbReference type="NCBI Taxonomy" id="345632"/>
    <lineage>
        <taxon>Bacteria</taxon>
        <taxon>Pseudomonadati</taxon>
        <taxon>Thermodesulfobacteriota</taxon>
        <taxon>Desulfuromonadia</taxon>
        <taxon>Geobacterales</taxon>
        <taxon>Geobacteraceae</taxon>
        <taxon>Geobacter</taxon>
    </lineage>
</organism>
<evidence type="ECO:0000313" key="4">
    <source>
        <dbReference type="Proteomes" id="UP000057609"/>
    </source>
</evidence>
<evidence type="ECO:0000256" key="1">
    <source>
        <dbReference type="ARBA" id="ARBA00011643"/>
    </source>
</evidence>
<protein>
    <submittedName>
        <fullName evidence="3">Cobyrinic acid a,c-diamide synthase</fullName>
    </submittedName>
</protein>
<dbReference type="EMBL" id="CP009788">
    <property type="protein sequence ID" value="AJE03299.1"/>
    <property type="molecule type" value="Genomic_DNA"/>
</dbReference>